<protein>
    <submittedName>
        <fullName evidence="1">Uncharacterized protein</fullName>
    </submittedName>
</protein>
<organismHost>
    <name type="scientific">Salmonella</name>
    <dbReference type="NCBI Taxonomy" id="590"/>
</organismHost>
<reference evidence="1 2" key="1">
    <citation type="submission" date="2000-11" db="EMBL/GenBank/DDBJ databases">
        <title>Bacteriophage Felix O1: Genetic Characterization.</title>
        <authorList>
            <person name="Sriranganathan N."/>
            <person name="Whichard J.M."/>
            <person name="Pierson F.W."/>
            <person name="Kapur V."/>
            <person name="Weigt L.A."/>
        </authorList>
    </citation>
    <scope>NUCLEOTIDE SEQUENCE [LARGE SCALE GENOMIC DNA]</scope>
    <source>
        <strain evidence="1">Felix O1-VT1</strain>
    </source>
</reference>
<accession>Q6KGD1</accession>
<keyword evidence="2" id="KW-1185">Reference proteome</keyword>
<evidence type="ECO:0000313" key="1">
    <source>
        <dbReference type="EMBL" id="AAQ14696.1"/>
    </source>
</evidence>
<organism evidence="1 2">
    <name type="scientific">Salmonella phage Felix O1 (isolate Felix O1-VT1)</name>
    <name type="common">Bacteriophage Felix O1</name>
    <dbReference type="NCBI Taxonomy" id="1283336"/>
    <lineage>
        <taxon>Viruses</taxon>
        <taxon>Duplodnaviria</taxon>
        <taxon>Heunggongvirae</taxon>
        <taxon>Uroviricota</taxon>
        <taxon>Caudoviricetes</taxon>
        <taxon>Andersonviridae</taxon>
        <taxon>Ounavirinae</taxon>
        <taxon>Felixounavirus</taxon>
        <taxon>Felixounavirus felixO1</taxon>
    </lineage>
</organism>
<dbReference type="Proteomes" id="UP000009070">
    <property type="component" value="Segment"/>
</dbReference>
<name>Q6KGD1_BPFO1</name>
<evidence type="ECO:0000313" key="2">
    <source>
        <dbReference type="Proteomes" id="UP000009070"/>
    </source>
</evidence>
<dbReference type="EMBL" id="AF320576">
    <property type="protein sequence ID" value="AAQ14696.1"/>
    <property type="molecule type" value="Genomic_DNA"/>
</dbReference>
<sequence>MNITSNIKLMNDALNSVSPTINANQLTFSWDDWITLSYGCSGVNNIITVDIVY</sequence>
<proteinExistence type="predicted"/>